<gene>
    <name evidence="2" type="ORF">B0T18DRAFT_95768</name>
</gene>
<evidence type="ECO:0000313" key="2">
    <source>
        <dbReference type="EMBL" id="KAK0748965.1"/>
    </source>
</evidence>
<reference evidence="2" key="1">
    <citation type="submission" date="2023-06" db="EMBL/GenBank/DDBJ databases">
        <title>Genome-scale phylogeny and comparative genomics of the fungal order Sordariales.</title>
        <authorList>
            <consortium name="Lawrence Berkeley National Laboratory"/>
            <person name="Hensen N."/>
            <person name="Bonometti L."/>
            <person name="Westerberg I."/>
            <person name="Brannstrom I.O."/>
            <person name="Guillou S."/>
            <person name="Cros-Aarteil S."/>
            <person name="Calhoun S."/>
            <person name="Haridas S."/>
            <person name="Kuo A."/>
            <person name="Mondo S."/>
            <person name="Pangilinan J."/>
            <person name="Riley R."/>
            <person name="LaButti K."/>
            <person name="Andreopoulos B."/>
            <person name="Lipzen A."/>
            <person name="Chen C."/>
            <person name="Yanf M."/>
            <person name="Daum C."/>
            <person name="Ng V."/>
            <person name="Clum A."/>
            <person name="Steindorff A."/>
            <person name="Ohm R."/>
            <person name="Martin F."/>
            <person name="Silar P."/>
            <person name="Natvig D."/>
            <person name="Lalanne C."/>
            <person name="Gautier V."/>
            <person name="Ament-velasquez S.L."/>
            <person name="Kruys A."/>
            <person name="Hutchinson M.I."/>
            <person name="Powell A.J."/>
            <person name="Barry K."/>
            <person name="Miller A.N."/>
            <person name="Grigoriev I.V."/>
            <person name="Debuchy R."/>
            <person name="Gladieux P."/>
            <person name="Thoren M.H."/>
            <person name="Johannesson H."/>
        </authorList>
    </citation>
    <scope>NUCLEOTIDE SEQUENCE</scope>
    <source>
        <strain evidence="2">SMH3187-1</strain>
    </source>
</reference>
<proteinExistence type="predicted"/>
<name>A0AA40K7N7_9PEZI</name>
<evidence type="ECO:0000256" key="1">
    <source>
        <dbReference type="SAM" id="MobiDB-lite"/>
    </source>
</evidence>
<accession>A0AA40K7N7</accession>
<feature type="region of interest" description="Disordered" evidence="1">
    <location>
        <begin position="30"/>
        <end position="82"/>
    </location>
</feature>
<organism evidence="2 3">
    <name type="scientific">Schizothecium vesticola</name>
    <dbReference type="NCBI Taxonomy" id="314040"/>
    <lineage>
        <taxon>Eukaryota</taxon>
        <taxon>Fungi</taxon>
        <taxon>Dikarya</taxon>
        <taxon>Ascomycota</taxon>
        <taxon>Pezizomycotina</taxon>
        <taxon>Sordariomycetes</taxon>
        <taxon>Sordariomycetidae</taxon>
        <taxon>Sordariales</taxon>
        <taxon>Schizotheciaceae</taxon>
        <taxon>Schizothecium</taxon>
    </lineage>
</organism>
<dbReference type="AlphaFoldDB" id="A0AA40K7N7"/>
<dbReference type="EMBL" id="JAUKUD010000003">
    <property type="protein sequence ID" value="KAK0748965.1"/>
    <property type="molecule type" value="Genomic_DNA"/>
</dbReference>
<dbReference type="Proteomes" id="UP001172155">
    <property type="component" value="Unassembled WGS sequence"/>
</dbReference>
<sequence>MQQCGLVQICPVPSDHHRLARPVAAPLDLRDPVRTAESHPVLSPGQGSTCEPQPRPDCQPNDPSPRTTPARETAAPSAAMGE</sequence>
<evidence type="ECO:0000313" key="3">
    <source>
        <dbReference type="Proteomes" id="UP001172155"/>
    </source>
</evidence>
<protein>
    <submittedName>
        <fullName evidence="2">Uncharacterized protein</fullName>
    </submittedName>
</protein>
<comment type="caution">
    <text evidence="2">The sequence shown here is derived from an EMBL/GenBank/DDBJ whole genome shotgun (WGS) entry which is preliminary data.</text>
</comment>
<keyword evidence="3" id="KW-1185">Reference proteome</keyword>